<dbReference type="Proteomes" id="UP000295163">
    <property type="component" value="Unassembled WGS sequence"/>
</dbReference>
<accession>A0A4V3B2Z4</accession>
<organism evidence="3 4">
    <name type="scientific">Kocuria rosea</name>
    <name type="common">Deinococcus erythromyxa</name>
    <name type="synonym">Micrococcus rubens</name>
    <dbReference type="NCBI Taxonomy" id="1275"/>
    <lineage>
        <taxon>Bacteria</taxon>
        <taxon>Bacillati</taxon>
        <taxon>Actinomycetota</taxon>
        <taxon>Actinomycetes</taxon>
        <taxon>Micrococcales</taxon>
        <taxon>Micrococcaceae</taxon>
        <taxon>Kocuria</taxon>
    </lineage>
</organism>
<evidence type="ECO:0000259" key="2">
    <source>
        <dbReference type="Pfam" id="PF08327"/>
    </source>
</evidence>
<evidence type="ECO:0000313" key="4">
    <source>
        <dbReference type="Proteomes" id="UP000295163"/>
    </source>
</evidence>
<dbReference type="InterPro" id="IPR013538">
    <property type="entry name" value="ASHA1/2-like_C"/>
</dbReference>
<dbReference type="Pfam" id="PF08327">
    <property type="entry name" value="AHSA1"/>
    <property type="match status" value="1"/>
</dbReference>
<dbReference type="Gene3D" id="3.30.530.20">
    <property type="match status" value="1"/>
</dbReference>
<dbReference type="SUPFAM" id="SSF55961">
    <property type="entry name" value="Bet v1-like"/>
    <property type="match status" value="1"/>
</dbReference>
<dbReference type="EMBL" id="SMZT01000003">
    <property type="protein sequence ID" value="TDL42719.1"/>
    <property type="molecule type" value="Genomic_DNA"/>
</dbReference>
<reference evidence="3 4" key="1">
    <citation type="submission" date="2019-03" db="EMBL/GenBank/DDBJ databases">
        <title>Genome Sequencing and Assembly of Various Microbes Isolated from Partially Reclaimed Soil and Acid Mine Drainage (AMD) Site.</title>
        <authorList>
            <person name="Steinbock B."/>
            <person name="Bechtold R."/>
            <person name="Sevigny J.L."/>
            <person name="Thomas D."/>
            <person name="Cuthill L.R."/>
            <person name="Aveiro Johannsen E.J."/>
            <person name="Thomas K."/>
            <person name="Ghosh A."/>
        </authorList>
    </citation>
    <scope>NUCLEOTIDE SEQUENCE [LARGE SCALE GENOMIC DNA]</scope>
    <source>
        <strain evidence="3 4">S-A3</strain>
    </source>
</reference>
<comment type="similarity">
    <text evidence="1">Belongs to the AHA1 family.</text>
</comment>
<proteinExistence type="inferred from homology"/>
<evidence type="ECO:0000256" key="1">
    <source>
        <dbReference type="ARBA" id="ARBA00006817"/>
    </source>
</evidence>
<evidence type="ECO:0000313" key="3">
    <source>
        <dbReference type="EMBL" id="TDL42719.1"/>
    </source>
</evidence>
<name>A0A4V3B2Z4_KOCRO</name>
<dbReference type="GeneID" id="64347296"/>
<protein>
    <recommendedName>
        <fullName evidence="2">Activator of Hsp90 ATPase homologue 1/2-like C-terminal domain-containing protein</fullName>
    </recommendedName>
</protein>
<comment type="caution">
    <text evidence="3">The sequence shown here is derived from an EMBL/GenBank/DDBJ whole genome shotgun (WGS) entry which is preliminary data.</text>
</comment>
<dbReference type="AlphaFoldDB" id="A0A4V3B2Z4"/>
<gene>
    <name evidence="3" type="ORF">E2R59_07700</name>
</gene>
<sequence>MTITWELTRVEGGTRVEVRAENVPDGISAEDHAAGFASSLANLAAYLQPGADHRIDPTTAP</sequence>
<dbReference type="RefSeq" id="WP_133410027.1">
    <property type="nucleotide sequence ID" value="NZ_SMZT01000003.1"/>
</dbReference>
<feature type="domain" description="Activator of Hsp90 ATPase homologue 1/2-like C-terminal" evidence="2">
    <location>
        <begin position="1"/>
        <end position="48"/>
    </location>
</feature>
<dbReference type="InterPro" id="IPR023393">
    <property type="entry name" value="START-like_dom_sf"/>
</dbReference>